<name>X0T9X7_9ZZZZ</name>
<evidence type="ECO:0000313" key="2">
    <source>
        <dbReference type="EMBL" id="GAF84962.1"/>
    </source>
</evidence>
<dbReference type="InterPro" id="IPR013632">
    <property type="entry name" value="Rad51_C"/>
</dbReference>
<sequence>VYLRRGKKGTRVAKMVDSPSIAESEAIFALTVDGIKDAKI</sequence>
<dbReference type="Pfam" id="PF08423">
    <property type="entry name" value="Rad51"/>
    <property type="match status" value="1"/>
</dbReference>
<gene>
    <name evidence="2" type="ORF">S01H1_04570</name>
</gene>
<proteinExistence type="predicted"/>
<reference evidence="2" key="1">
    <citation type="journal article" date="2014" name="Front. Microbiol.">
        <title>High frequency of phylogenetically diverse reductive dehalogenase-homologous genes in deep subseafloor sedimentary metagenomes.</title>
        <authorList>
            <person name="Kawai M."/>
            <person name="Futagami T."/>
            <person name="Toyoda A."/>
            <person name="Takaki Y."/>
            <person name="Nishi S."/>
            <person name="Hori S."/>
            <person name="Arai W."/>
            <person name="Tsubouchi T."/>
            <person name="Morono Y."/>
            <person name="Uchiyama I."/>
            <person name="Ito T."/>
            <person name="Fujiyama A."/>
            <person name="Inagaki F."/>
            <person name="Takami H."/>
        </authorList>
    </citation>
    <scope>NUCLEOTIDE SEQUENCE</scope>
    <source>
        <strain evidence="2">Expedition CK06-06</strain>
    </source>
</reference>
<dbReference type="AlphaFoldDB" id="X0T9X7"/>
<protein>
    <recommendedName>
        <fullName evidence="1">Rad51-like C-terminal domain-containing protein</fullName>
    </recommendedName>
</protein>
<organism evidence="2">
    <name type="scientific">marine sediment metagenome</name>
    <dbReference type="NCBI Taxonomy" id="412755"/>
    <lineage>
        <taxon>unclassified sequences</taxon>
        <taxon>metagenomes</taxon>
        <taxon>ecological metagenomes</taxon>
    </lineage>
</organism>
<accession>X0T9X7</accession>
<comment type="caution">
    <text evidence="2">The sequence shown here is derived from an EMBL/GenBank/DDBJ whole genome shotgun (WGS) entry which is preliminary data.</text>
</comment>
<dbReference type="EMBL" id="BARS01002407">
    <property type="protein sequence ID" value="GAF84962.1"/>
    <property type="molecule type" value="Genomic_DNA"/>
</dbReference>
<evidence type="ECO:0000259" key="1">
    <source>
        <dbReference type="Pfam" id="PF08423"/>
    </source>
</evidence>
<feature type="non-terminal residue" evidence="2">
    <location>
        <position position="1"/>
    </location>
</feature>
<feature type="domain" description="Rad51-like C-terminal" evidence="1">
    <location>
        <begin position="1"/>
        <end position="38"/>
    </location>
</feature>